<dbReference type="OrthoDB" id="5243844at2"/>
<dbReference type="InterPro" id="IPR036390">
    <property type="entry name" value="WH_DNA-bd_sf"/>
</dbReference>
<dbReference type="PROSITE" id="PS50949">
    <property type="entry name" value="HTH_GNTR"/>
    <property type="match status" value="1"/>
</dbReference>
<dbReference type="InterPro" id="IPR000524">
    <property type="entry name" value="Tscrpt_reg_HTH_GntR"/>
</dbReference>
<evidence type="ECO:0000313" key="6">
    <source>
        <dbReference type="Proteomes" id="UP000076625"/>
    </source>
</evidence>
<dbReference type="InterPro" id="IPR036388">
    <property type="entry name" value="WH-like_DNA-bd_sf"/>
</dbReference>
<dbReference type="Proteomes" id="UP000076625">
    <property type="component" value="Unassembled WGS sequence"/>
</dbReference>
<organism evidence="5 6">
    <name type="scientific">Crenobacter luteus</name>
    <dbReference type="NCBI Taxonomy" id="1452487"/>
    <lineage>
        <taxon>Bacteria</taxon>
        <taxon>Pseudomonadati</taxon>
        <taxon>Pseudomonadota</taxon>
        <taxon>Betaproteobacteria</taxon>
        <taxon>Neisseriales</taxon>
        <taxon>Neisseriaceae</taxon>
        <taxon>Crenobacter</taxon>
    </lineage>
</organism>
<dbReference type="SUPFAM" id="SSF48008">
    <property type="entry name" value="GntR ligand-binding domain-like"/>
    <property type="match status" value="1"/>
</dbReference>
<evidence type="ECO:0000256" key="2">
    <source>
        <dbReference type="ARBA" id="ARBA00023125"/>
    </source>
</evidence>
<dbReference type="GO" id="GO:0003677">
    <property type="term" value="F:DNA binding"/>
    <property type="evidence" value="ECO:0007669"/>
    <property type="project" value="UniProtKB-KW"/>
</dbReference>
<feature type="domain" description="HTH gntR-type" evidence="4">
    <location>
        <begin position="29"/>
        <end position="96"/>
    </location>
</feature>
<protein>
    <recommendedName>
        <fullName evidence="4">HTH gntR-type domain-containing protein</fullName>
    </recommendedName>
</protein>
<evidence type="ECO:0000256" key="3">
    <source>
        <dbReference type="ARBA" id="ARBA00023163"/>
    </source>
</evidence>
<dbReference type="EMBL" id="LQQU01000016">
    <property type="protein sequence ID" value="KZE33194.1"/>
    <property type="molecule type" value="Genomic_DNA"/>
</dbReference>
<keyword evidence="6" id="KW-1185">Reference proteome</keyword>
<dbReference type="Pfam" id="PF00392">
    <property type="entry name" value="GntR"/>
    <property type="match status" value="1"/>
</dbReference>
<dbReference type="SUPFAM" id="SSF46785">
    <property type="entry name" value="Winged helix' DNA-binding domain"/>
    <property type="match status" value="1"/>
</dbReference>
<keyword evidence="1" id="KW-0805">Transcription regulation</keyword>
<comment type="caution">
    <text evidence="5">The sequence shown here is derived from an EMBL/GenBank/DDBJ whole genome shotgun (WGS) entry which is preliminary data.</text>
</comment>
<evidence type="ECO:0000256" key="1">
    <source>
        <dbReference type="ARBA" id="ARBA00023015"/>
    </source>
</evidence>
<dbReference type="Gene3D" id="1.10.10.10">
    <property type="entry name" value="Winged helix-like DNA-binding domain superfamily/Winged helix DNA-binding domain"/>
    <property type="match status" value="1"/>
</dbReference>
<dbReference type="STRING" id="1452487.AVW16_09335"/>
<sequence length="251" mass="28030">MTPIEAPAVSGIRPEKSVWDSQVLDGEPLNEVDRIYAEILDAVIDQRLLPGVKLTEAVLCDVFHCSRGMVRAALAKLAHDEIVEIQPNRGAFVATPDVKETHDIFEARRMVEGAILKKLMGMPDLELRLASLSSLVDEERAAFANGDRSAWIRLSNHFHVKLAQLAENAVLTDLMRGLTSRTSLIIALYDVPGRSACSFDEHDVILDCLARRDLDAALAAMHHHLQDCEQRLRLSDEEIQSDLRAVFTFKR</sequence>
<keyword evidence="2" id="KW-0238">DNA-binding</keyword>
<dbReference type="PANTHER" id="PTHR43537:SF53">
    <property type="entry name" value="HTH-TYPE TRANSCRIPTIONAL REPRESSOR NANR"/>
    <property type="match status" value="1"/>
</dbReference>
<gene>
    <name evidence="5" type="ORF">AVW16_09335</name>
</gene>
<name>A0A165FGH8_9NEIS</name>
<dbReference type="InterPro" id="IPR011711">
    <property type="entry name" value="GntR_C"/>
</dbReference>
<evidence type="ECO:0000259" key="4">
    <source>
        <dbReference type="PROSITE" id="PS50949"/>
    </source>
</evidence>
<accession>A0A165FGH8</accession>
<dbReference type="SMART" id="SM00345">
    <property type="entry name" value="HTH_GNTR"/>
    <property type="match status" value="1"/>
</dbReference>
<proteinExistence type="predicted"/>
<dbReference type="InterPro" id="IPR008920">
    <property type="entry name" value="TF_FadR/GntR_C"/>
</dbReference>
<dbReference type="PANTHER" id="PTHR43537">
    <property type="entry name" value="TRANSCRIPTIONAL REGULATOR, GNTR FAMILY"/>
    <property type="match status" value="1"/>
</dbReference>
<reference evidence="6" key="1">
    <citation type="submission" date="2016-01" db="EMBL/GenBank/DDBJ databases">
        <title>Draft genome of Chromobacterium sp. F49.</title>
        <authorList>
            <person name="Hong K.W."/>
        </authorList>
    </citation>
    <scope>NUCLEOTIDE SEQUENCE [LARGE SCALE GENOMIC DNA]</scope>
    <source>
        <strain evidence="6">CN10</strain>
    </source>
</reference>
<dbReference type="Gene3D" id="1.20.120.530">
    <property type="entry name" value="GntR ligand-binding domain-like"/>
    <property type="match status" value="1"/>
</dbReference>
<dbReference type="AlphaFoldDB" id="A0A165FGH8"/>
<evidence type="ECO:0000313" key="5">
    <source>
        <dbReference type="EMBL" id="KZE33194.1"/>
    </source>
</evidence>
<dbReference type="Pfam" id="PF07729">
    <property type="entry name" value="FCD"/>
    <property type="match status" value="1"/>
</dbReference>
<keyword evidence="3" id="KW-0804">Transcription</keyword>
<dbReference type="RefSeq" id="WP_082824145.1">
    <property type="nucleotide sequence ID" value="NZ_LQQU01000016.1"/>
</dbReference>
<dbReference type="GO" id="GO:0003700">
    <property type="term" value="F:DNA-binding transcription factor activity"/>
    <property type="evidence" value="ECO:0007669"/>
    <property type="project" value="InterPro"/>
</dbReference>
<dbReference type="SMART" id="SM00895">
    <property type="entry name" value="FCD"/>
    <property type="match status" value="1"/>
</dbReference>